<dbReference type="SUPFAM" id="SSF51905">
    <property type="entry name" value="FAD/NAD(P)-binding domain"/>
    <property type="match status" value="1"/>
</dbReference>
<gene>
    <name evidence="9" type="ORF">PZE19_09505</name>
</gene>
<dbReference type="GO" id="GO:0016491">
    <property type="term" value="F:oxidoreductase activity"/>
    <property type="evidence" value="ECO:0007669"/>
    <property type="project" value="UniProtKB-KW"/>
</dbReference>
<evidence type="ECO:0000256" key="6">
    <source>
        <dbReference type="ARBA" id="ARBA00023002"/>
    </source>
</evidence>
<evidence type="ECO:0000256" key="1">
    <source>
        <dbReference type="ARBA" id="ARBA00001974"/>
    </source>
</evidence>
<organism evidence="9 10">
    <name type="scientific">Paludisphaera mucosa</name>
    <dbReference type="NCBI Taxonomy" id="3030827"/>
    <lineage>
        <taxon>Bacteria</taxon>
        <taxon>Pseudomonadati</taxon>
        <taxon>Planctomycetota</taxon>
        <taxon>Planctomycetia</taxon>
        <taxon>Isosphaerales</taxon>
        <taxon>Isosphaeraceae</taxon>
        <taxon>Paludisphaera</taxon>
    </lineage>
</organism>
<name>A0ABT6F904_9BACT</name>
<dbReference type="RefSeq" id="WP_277860369.1">
    <property type="nucleotide sequence ID" value="NZ_JARRAG010000002.1"/>
</dbReference>
<keyword evidence="6 9" id="KW-0560">Oxidoreductase</keyword>
<keyword evidence="5" id="KW-0274">FAD</keyword>
<dbReference type="Pfam" id="PF16901">
    <property type="entry name" value="DAO_C"/>
    <property type="match status" value="1"/>
</dbReference>
<dbReference type="PROSITE" id="PS00978">
    <property type="entry name" value="FAD_G3PDH_2"/>
    <property type="match status" value="1"/>
</dbReference>
<comment type="caution">
    <text evidence="9">The sequence shown here is derived from an EMBL/GenBank/DDBJ whole genome shotgun (WGS) entry which is preliminary data.</text>
</comment>
<protein>
    <submittedName>
        <fullName evidence="9">Glycerol-3-phosphate dehydrogenase/oxidase</fullName>
        <ecNumber evidence="9">1.-.-.-</ecNumber>
    </submittedName>
</protein>
<dbReference type="Proteomes" id="UP001216907">
    <property type="component" value="Unassembled WGS sequence"/>
</dbReference>
<dbReference type="PANTHER" id="PTHR11985">
    <property type="entry name" value="GLYCEROL-3-PHOSPHATE DEHYDROGENASE"/>
    <property type="match status" value="1"/>
</dbReference>
<evidence type="ECO:0000256" key="5">
    <source>
        <dbReference type="ARBA" id="ARBA00022827"/>
    </source>
</evidence>
<proteinExistence type="inferred from homology"/>
<dbReference type="InterPro" id="IPR038299">
    <property type="entry name" value="DAO_C_sf"/>
</dbReference>
<evidence type="ECO:0000259" key="7">
    <source>
        <dbReference type="Pfam" id="PF01266"/>
    </source>
</evidence>
<evidence type="ECO:0000313" key="9">
    <source>
        <dbReference type="EMBL" id="MDG3004007.1"/>
    </source>
</evidence>
<evidence type="ECO:0000256" key="3">
    <source>
        <dbReference type="ARBA" id="ARBA00022630"/>
    </source>
</evidence>
<keyword evidence="3" id="KW-0285">Flavoprotein</keyword>
<feature type="domain" description="FAD dependent oxidoreductase" evidence="7">
    <location>
        <begin position="22"/>
        <end position="380"/>
    </location>
</feature>
<dbReference type="InterPro" id="IPR000447">
    <property type="entry name" value="G3P_DH_FAD-dep"/>
</dbReference>
<feature type="domain" description="Alpha-glycerophosphate oxidase C-terminal" evidence="8">
    <location>
        <begin position="420"/>
        <end position="507"/>
    </location>
</feature>
<reference evidence="9 10" key="1">
    <citation type="submission" date="2023-03" db="EMBL/GenBank/DDBJ databases">
        <title>Paludisphaera mucosa sp. nov. a novel planctomycete from northern fen.</title>
        <authorList>
            <person name="Ivanova A."/>
        </authorList>
    </citation>
    <scope>NUCLEOTIDE SEQUENCE [LARGE SCALE GENOMIC DNA]</scope>
    <source>
        <strain evidence="9 10">Pla2</strain>
    </source>
</reference>
<comment type="cofactor">
    <cofactor evidence="1">
        <name>FAD</name>
        <dbReference type="ChEBI" id="CHEBI:57692"/>
    </cofactor>
</comment>
<comment type="similarity">
    <text evidence="2">Belongs to the FAD-dependent glycerol-3-phosphate dehydrogenase family.</text>
</comment>
<evidence type="ECO:0000256" key="2">
    <source>
        <dbReference type="ARBA" id="ARBA00007330"/>
    </source>
</evidence>
<dbReference type="InterPro" id="IPR031656">
    <property type="entry name" value="DAO_C"/>
</dbReference>
<accession>A0ABT6F904</accession>
<dbReference type="Gene3D" id="3.30.9.10">
    <property type="entry name" value="D-Amino Acid Oxidase, subunit A, domain 2"/>
    <property type="match status" value="1"/>
</dbReference>
<sequence length="541" mass="58618">MSPNTLSRGENLERLRAGTTWDVVVVGGGATGLGAAVDAAARGYKTLVLESLDFAHGTSSRSTKLVHGGVRYLAQGNIPLVREALHERGLLTRNAPHLVHPRDFIVPAYRYWQIPFYGVGLWLYDRLAGRLSLGRSRWLSRKDVLKRTPTIRGEGLRGGILYIDGQFDDARLAVALARTAVGLGASALNHVAVIGLVKELGRIVGVRARDAETGEEFAIRAKAVVNATGVYADAVRRLDQPDASALLAPSQGAHIVLDRSFLPGDTAIMIPKTDDGRVLFAIPWHHRTLIGTTDVPLSQTPREPGPLAEELAFLLEHAGRHLTRTPTAADVKSQFAGLRPLINSEVGRGGQTKKLSREHAVVVSDSGLITVTGGKWTTYRVMACDAVDHAAEVGALARKPCATENLHLHGWTDHLADREETLAIYGSELADLKELIARSPEAGRKLHAALPYVEVEVIWGVRHEAARTIEDVLARRTRALFLDARACIEVAPRVAEIMAAELGEDQAWQDRQVADFRALAATYLPPAGDAIPTRPTRGHPS</sequence>
<dbReference type="Pfam" id="PF01266">
    <property type="entry name" value="DAO"/>
    <property type="match status" value="1"/>
</dbReference>
<evidence type="ECO:0000259" key="8">
    <source>
        <dbReference type="Pfam" id="PF16901"/>
    </source>
</evidence>
<dbReference type="PANTHER" id="PTHR11985:SF35">
    <property type="entry name" value="ANAEROBIC GLYCEROL-3-PHOSPHATE DEHYDROGENASE SUBUNIT A"/>
    <property type="match status" value="1"/>
</dbReference>
<evidence type="ECO:0000256" key="4">
    <source>
        <dbReference type="ARBA" id="ARBA00022798"/>
    </source>
</evidence>
<dbReference type="InterPro" id="IPR006076">
    <property type="entry name" value="FAD-dep_OxRdtase"/>
</dbReference>
<dbReference type="EC" id="1.-.-.-" evidence="9"/>
<dbReference type="PRINTS" id="PR01001">
    <property type="entry name" value="FADG3PDH"/>
</dbReference>
<dbReference type="EMBL" id="JARRAG010000002">
    <property type="protein sequence ID" value="MDG3004007.1"/>
    <property type="molecule type" value="Genomic_DNA"/>
</dbReference>
<evidence type="ECO:0000313" key="10">
    <source>
        <dbReference type="Proteomes" id="UP001216907"/>
    </source>
</evidence>
<dbReference type="InterPro" id="IPR036188">
    <property type="entry name" value="FAD/NAD-bd_sf"/>
</dbReference>
<dbReference type="Gene3D" id="1.10.8.870">
    <property type="entry name" value="Alpha-glycerophosphate oxidase, cap domain"/>
    <property type="match status" value="1"/>
</dbReference>
<keyword evidence="4" id="KW-0319">Glycerol metabolism</keyword>
<keyword evidence="10" id="KW-1185">Reference proteome</keyword>
<dbReference type="Gene3D" id="3.50.50.60">
    <property type="entry name" value="FAD/NAD(P)-binding domain"/>
    <property type="match status" value="1"/>
</dbReference>